<evidence type="ECO:0000256" key="4">
    <source>
        <dbReference type="ARBA" id="ARBA00022692"/>
    </source>
</evidence>
<dbReference type="AlphaFoldDB" id="A0A8K0SDN5"/>
<dbReference type="PANTHER" id="PTHR31806:SF5">
    <property type="entry name" value="PURINE-CYTOSINE PERMEASE FCY21"/>
    <property type="match status" value="1"/>
</dbReference>
<dbReference type="Gene3D" id="1.10.4160.10">
    <property type="entry name" value="Hydantoin permease"/>
    <property type="match status" value="1"/>
</dbReference>
<keyword evidence="4 8" id="KW-0812">Transmembrane</keyword>
<evidence type="ECO:0000256" key="5">
    <source>
        <dbReference type="ARBA" id="ARBA00022989"/>
    </source>
</evidence>
<dbReference type="PIRSF" id="PIRSF002744">
    <property type="entry name" value="Pur-cyt_permease"/>
    <property type="match status" value="1"/>
</dbReference>
<feature type="transmembrane region" description="Helical" evidence="8">
    <location>
        <begin position="183"/>
        <end position="205"/>
    </location>
</feature>
<evidence type="ECO:0000256" key="8">
    <source>
        <dbReference type="SAM" id="Phobius"/>
    </source>
</evidence>
<keyword evidence="3 7" id="KW-0813">Transport</keyword>
<dbReference type="EMBL" id="JAGPNK010000019">
    <property type="protein sequence ID" value="KAH7305287.1"/>
    <property type="molecule type" value="Genomic_DNA"/>
</dbReference>
<dbReference type="Proteomes" id="UP000813444">
    <property type="component" value="Unassembled WGS sequence"/>
</dbReference>
<feature type="transmembrane region" description="Helical" evidence="8">
    <location>
        <begin position="117"/>
        <end position="137"/>
    </location>
</feature>
<evidence type="ECO:0000256" key="7">
    <source>
        <dbReference type="PIRNR" id="PIRNR002744"/>
    </source>
</evidence>
<comment type="subcellular location">
    <subcellularLocation>
        <location evidence="1">Membrane</location>
        <topology evidence="1">Multi-pass membrane protein</topology>
    </subcellularLocation>
</comment>
<organism evidence="9 10">
    <name type="scientific">Stachybotrys elegans</name>
    <dbReference type="NCBI Taxonomy" id="80388"/>
    <lineage>
        <taxon>Eukaryota</taxon>
        <taxon>Fungi</taxon>
        <taxon>Dikarya</taxon>
        <taxon>Ascomycota</taxon>
        <taxon>Pezizomycotina</taxon>
        <taxon>Sordariomycetes</taxon>
        <taxon>Hypocreomycetidae</taxon>
        <taxon>Hypocreales</taxon>
        <taxon>Stachybotryaceae</taxon>
        <taxon>Stachybotrys</taxon>
    </lineage>
</organism>
<dbReference type="GO" id="GO:0005886">
    <property type="term" value="C:plasma membrane"/>
    <property type="evidence" value="ECO:0007669"/>
    <property type="project" value="TreeGrafter"/>
</dbReference>
<sequence length="478" mass="51866">MEAASKNDSDKFVVRLRNYWQSSQVENRGIEPIPLEERTSKRYFNAFTLWCSINTNILAVTFGLIGPVSFGLSLRDSSLVIFCFTLLTTLAPAYFSIMGPKTGMRQMVQARYSFGKYLVTIPIVLNLATLLCFSIVICVVGGECLSAVSDGRLSPNIGIVLIAVFALLVSFWGFNVMHFFEGYAWIPALVSIIITVGCGGNQLHLQTETERATAQQILGYGGVIASYMLPWACVASDMTTYFNPTGKNASARIFAYSYLGLFLPTVLLMTLGAAIGGAMANVPAWQNGFEETQVGGVLAAMLSPAGGFGKFIVVLLAFSLLANLSGTMYAITINFQALVPIKLPRAVYSVIVVALEIPLAIEAAVDFFLNIEHLVALIGYWSAAFIGIILVEHFVFRGGNYDLYNPLNVNTASALPSGLAAMGAAVLAFGLVVPCISQYWFTGPIAAITGDIGFEVAFFLSSLLYVPLRWLERRWMGH</sequence>
<evidence type="ECO:0000256" key="2">
    <source>
        <dbReference type="ARBA" id="ARBA00008974"/>
    </source>
</evidence>
<evidence type="ECO:0000256" key="3">
    <source>
        <dbReference type="ARBA" id="ARBA00022448"/>
    </source>
</evidence>
<comment type="similarity">
    <text evidence="2 7">Belongs to the purine-cytosine permease (2.A.39) family.</text>
</comment>
<feature type="transmembrane region" description="Helical" evidence="8">
    <location>
        <begin position="217"/>
        <end position="235"/>
    </location>
</feature>
<feature type="transmembrane region" description="Helical" evidence="8">
    <location>
        <begin position="417"/>
        <end position="439"/>
    </location>
</feature>
<dbReference type="GO" id="GO:0022857">
    <property type="term" value="F:transmembrane transporter activity"/>
    <property type="evidence" value="ECO:0007669"/>
    <property type="project" value="InterPro"/>
</dbReference>
<feature type="transmembrane region" description="Helical" evidence="8">
    <location>
        <begin position="157"/>
        <end position="176"/>
    </location>
</feature>
<protein>
    <submittedName>
        <fullName evidence="9">NCS1 nucleoside transporter</fullName>
    </submittedName>
</protein>
<dbReference type="PANTHER" id="PTHR31806">
    <property type="entry name" value="PURINE-CYTOSINE PERMEASE FCY2-RELATED"/>
    <property type="match status" value="1"/>
</dbReference>
<dbReference type="InterPro" id="IPR026030">
    <property type="entry name" value="Pur-cyt_permease_Fcy2/21/22"/>
</dbReference>
<name>A0A8K0SDN5_9HYPO</name>
<evidence type="ECO:0000313" key="9">
    <source>
        <dbReference type="EMBL" id="KAH7305287.1"/>
    </source>
</evidence>
<feature type="transmembrane region" description="Helical" evidence="8">
    <location>
        <begin position="445"/>
        <end position="466"/>
    </location>
</feature>
<feature type="transmembrane region" description="Helical" evidence="8">
    <location>
        <begin position="256"/>
        <end position="280"/>
    </location>
</feature>
<keyword evidence="5 8" id="KW-1133">Transmembrane helix</keyword>
<gene>
    <name evidence="9" type="ORF">B0I35DRAFT_493259</name>
</gene>
<comment type="caution">
    <text evidence="9">The sequence shown here is derived from an EMBL/GenBank/DDBJ whole genome shotgun (WGS) entry which is preliminary data.</text>
</comment>
<feature type="transmembrane region" description="Helical" evidence="8">
    <location>
        <begin position="375"/>
        <end position="396"/>
    </location>
</feature>
<dbReference type="OrthoDB" id="2116389at2759"/>
<feature type="transmembrane region" description="Helical" evidence="8">
    <location>
        <begin position="347"/>
        <end position="369"/>
    </location>
</feature>
<evidence type="ECO:0000313" key="10">
    <source>
        <dbReference type="Proteomes" id="UP000813444"/>
    </source>
</evidence>
<keyword evidence="10" id="KW-1185">Reference proteome</keyword>
<dbReference type="Pfam" id="PF02133">
    <property type="entry name" value="Transp_cyt_pur"/>
    <property type="match status" value="1"/>
</dbReference>
<reference evidence="9" key="1">
    <citation type="journal article" date="2021" name="Nat. Commun.">
        <title>Genetic determinants of endophytism in the Arabidopsis root mycobiome.</title>
        <authorList>
            <person name="Mesny F."/>
            <person name="Miyauchi S."/>
            <person name="Thiergart T."/>
            <person name="Pickel B."/>
            <person name="Atanasova L."/>
            <person name="Karlsson M."/>
            <person name="Huettel B."/>
            <person name="Barry K.W."/>
            <person name="Haridas S."/>
            <person name="Chen C."/>
            <person name="Bauer D."/>
            <person name="Andreopoulos W."/>
            <person name="Pangilinan J."/>
            <person name="LaButti K."/>
            <person name="Riley R."/>
            <person name="Lipzen A."/>
            <person name="Clum A."/>
            <person name="Drula E."/>
            <person name="Henrissat B."/>
            <person name="Kohler A."/>
            <person name="Grigoriev I.V."/>
            <person name="Martin F.M."/>
            <person name="Hacquard S."/>
        </authorList>
    </citation>
    <scope>NUCLEOTIDE SEQUENCE</scope>
    <source>
        <strain evidence="9">MPI-CAGE-CH-0235</strain>
    </source>
</reference>
<keyword evidence="6 7" id="KW-0472">Membrane</keyword>
<evidence type="ECO:0000256" key="6">
    <source>
        <dbReference type="ARBA" id="ARBA00023136"/>
    </source>
</evidence>
<evidence type="ECO:0000256" key="1">
    <source>
        <dbReference type="ARBA" id="ARBA00004141"/>
    </source>
</evidence>
<feature type="transmembrane region" description="Helical" evidence="8">
    <location>
        <begin position="43"/>
        <end position="65"/>
    </location>
</feature>
<proteinExistence type="inferred from homology"/>
<dbReference type="InterPro" id="IPR001248">
    <property type="entry name" value="Pur-cyt_permease"/>
</dbReference>
<accession>A0A8K0SDN5</accession>
<feature type="transmembrane region" description="Helical" evidence="8">
    <location>
        <begin position="77"/>
        <end position="97"/>
    </location>
</feature>
<feature type="transmembrane region" description="Helical" evidence="8">
    <location>
        <begin position="311"/>
        <end position="335"/>
    </location>
</feature>